<protein>
    <submittedName>
        <fullName evidence="1">Uncharacterized protein</fullName>
    </submittedName>
</protein>
<gene>
    <name evidence="1" type="ORF">SAMN05421636_10335</name>
</gene>
<organism evidence="1 2">
    <name type="scientific">Pricia antarctica</name>
    <dbReference type="NCBI Taxonomy" id="641691"/>
    <lineage>
        <taxon>Bacteria</taxon>
        <taxon>Pseudomonadati</taxon>
        <taxon>Bacteroidota</taxon>
        <taxon>Flavobacteriia</taxon>
        <taxon>Flavobacteriales</taxon>
        <taxon>Flavobacteriaceae</taxon>
        <taxon>Pricia</taxon>
    </lineage>
</organism>
<name>A0A1G6ZRT9_9FLAO</name>
<dbReference type="AlphaFoldDB" id="A0A1G6ZRT9"/>
<dbReference type="Proteomes" id="UP000199109">
    <property type="component" value="Unassembled WGS sequence"/>
</dbReference>
<dbReference type="EMBL" id="FNAO01000003">
    <property type="protein sequence ID" value="SDE04286.1"/>
    <property type="molecule type" value="Genomic_DNA"/>
</dbReference>
<dbReference type="STRING" id="641691.SAMN05421636_10335"/>
<reference evidence="1 2" key="1">
    <citation type="submission" date="2016-10" db="EMBL/GenBank/DDBJ databases">
        <authorList>
            <person name="de Groot N.N."/>
        </authorList>
    </citation>
    <scope>NUCLEOTIDE SEQUENCE [LARGE SCALE GENOMIC DNA]</scope>
    <source>
        <strain evidence="1 2">DSM 23421</strain>
    </source>
</reference>
<keyword evidence="2" id="KW-1185">Reference proteome</keyword>
<evidence type="ECO:0000313" key="1">
    <source>
        <dbReference type="EMBL" id="SDE04286.1"/>
    </source>
</evidence>
<accession>A0A1G6ZRT9</accession>
<proteinExistence type="predicted"/>
<sequence length="115" mass="12920">MGKKIAMKKKINIGFPISISNIRFLFRNKSFSKKSVEEQVRLVLSFSFTYDFHLNSSQVRQENISLTFSKKDLSDFSGLGSKLSSPCIRSKNSFCSLFSSLGVHTLTCTNKSPVP</sequence>
<evidence type="ECO:0000313" key="2">
    <source>
        <dbReference type="Proteomes" id="UP000199109"/>
    </source>
</evidence>